<dbReference type="InterPro" id="IPR041490">
    <property type="entry name" value="KstR2_TetR_C"/>
</dbReference>
<dbReference type="GO" id="GO:0003700">
    <property type="term" value="F:DNA-binding transcription factor activity"/>
    <property type="evidence" value="ECO:0007669"/>
    <property type="project" value="TreeGrafter"/>
</dbReference>
<comment type="caution">
    <text evidence="6">The sequence shown here is derived from an EMBL/GenBank/DDBJ whole genome shotgun (WGS) entry which is preliminary data.</text>
</comment>
<dbReference type="PANTHER" id="PTHR30055">
    <property type="entry name" value="HTH-TYPE TRANSCRIPTIONAL REGULATOR RUTR"/>
    <property type="match status" value="1"/>
</dbReference>
<dbReference type="InterPro" id="IPR036271">
    <property type="entry name" value="Tet_transcr_reg_TetR-rel_C_sf"/>
</dbReference>
<dbReference type="OrthoDB" id="9798857at2"/>
<evidence type="ECO:0000259" key="5">
    <source>
        <dbReference type="PROSITE" id="PS50977"/>
    </source>
</evidence>
<proteinExistence type="predicted"/>
<dbReference type="PRINTS" id="PR00455">
    <property type="entry name" value="HTHTETR"/>
</dbReference>
<protein>
    <submittedName>
        <fullName evidence="6">TetR family transcriptional regulator</fullName>
    </submittedName>
</protein>
<evidence type="ECO:0000256" key="2">
    <source>
        <dbReference type="ARBA" id="ARBA00023125"/>
    </source>
</evidence>
<dbReference type="EMBL" id="SNXS01000018">
    <property type="protein sequence ID" value="TDP59548.1"/>
    <property type="molecule type" value="Genomic_DNA"/>
</dbReference>
<evidence type="ECO:0000256" key="4">
    <source>
        <dbReference type="SAM" id="MobiDB-lite"/>
    </source>
</evidence>
<dbReference type="PROSITE" id="PS50977">
    <property type="entry name" value="HTH_TETR_2"/>
    <property type="match status" value="1"/>
</dbReference>
<keyword evidence="1" id="KW-0175">Coiled coil</keyword>
<dbReference type="InterPro" id="IPR009057">
    <property type="entry name" value="Homeodomain-like_sf"/>
</dbReference>
<dbReference type="RefSeq" id="WP_133704074.1">
    <property type="nucleotide sequence ID" value="NZ_SNXS01000018.1"/>
</dbReference>
<dbReference type="InterPro" id="IPR001647">
    <property type="entry name" value="HTH_TetR"/>
</dbReference>
<evidence type="ECO:0000313" key="6">
    <source>
        <dbReference type="EMBL" id="TDP59548.1"/>
    </source>
</evidence>
<feature type="region of interest" description="Disordered" evidence="4">
    <location>
        <begin position="1"/>
        <end position="20"/>
    </location>
</feature>
<evidence type="ECO:0000256" key="3">
    <source>
        <dbReference type="PROSITE-ProRule" id="PRU00335"/>
    </source>
</evidence>
<dbReference type="Pfam" id="PF17932">
    <property type="entry name" value="TetR_C_24"/>
    <property type="match status" value="1"/>
</dbReference>
<dbReference type="SUPFAM" id="SSF46689">
    <property type="entry name" value="Homeodomain-like"/>
    <property type="match status" value="1"/>
</dbReference>
<reference evidence="6 7" key="1">
    <citation type="submission" date="2019-03" db="EMBL/GenBank/DDBJ databases">
        <title>Genomic Encyclopedia of Type Strains, Phase IV (KMG-IV): sequencing the most valuable type-strain genomes for metagenomic binning, comparative biology and taxonomic classification.</title>
        <authorList>
            <person name="Goeker M."/>
        </authorList>
    </citation>
    <scope>NUCLEOTIDE SEQUENCE [LARGE SCALE GENOMIC DNA]</scope>
    <source>
        <strain evidence="6 7">DSM 16998</strain>
    </source>
</reference>
<feature type="compositionally biased region" description="Basic and acidic residues" evidence="4">
    <location>
        <begin position="8"/>
        <end position="20"/>
    </location>
</feature>
<dbReference type="GO" id="GO:0000976">
    <property type="term" value="F:transcription cis-regulatory region binding"/>
    <property type="evidence" value="ECO:0007669"/>
    <property type="project" value="TreeGrafter"/>
</dbReference>
<name>A0A4R6QAA0_9BURK</name>
<dbReference type="Gene3D" id="1.10.357.10">
    <property type="entry name" value="Tetracycline Repressor, domain 2"/>
    <property type="match status" value="1"/>
</dbReference>
<dbReference type="InterPro" id="IPR050109">
    <property type="entry name" value="HTH-type_TetR-like_transc_reg"/>
</dbReference>
<evidence type="ECO:0000256" key="1">
    <source>
        <dbReference type="ARBA" id="ARBA00023054"/>
    </source>
</evidence>
<dbReference type="Proteomes" id="UP000295361">
    <property type="component" value="Unassembled WGS sequence"/>
</dbReference>
<keyword evidence="2 3" id="KW-0238">DNA-binding</keyword>
<sequence>MPGPRRKTAPERNDDNPANRREDLVRVAARLFREKGFDGTTVRDIATAVGMRSGSPFYHFANKHELLMAVMEEGLRLGLERSEAVIEDAGLPAMERFKRLVRTHYGILHDTGSDFIPVMLYDWRSLPDQYKRRIIELKDRYDDIWQSTLEDLQRQGLIRTDAKLARLMILGAINFSATWYHARSRAKNAVSLDALAEQTVALVTHPT</sequence>
<dbReference type="PANTHER" id="PTHR30055:SF183">
    <property type="entry name" value="NUCLEOID OCCLUSION FACTOR SLMA"/>
    <property type="match status" value="1"/>
</dbReference>
<keyword evidence="7" id="KW-1185">Reference proteome</keyword>
<feature type="domain" description="HTH tetR-type" evidence="5">
    <location>
        <begin position="18"/>
        <end position="78"/>
    </location>
</feature>
<dbReference type="InParanoid" id="A0A4R6QAA0"/>
<organism evidence="6 7">
    <name type="scientific">Roseateles toxinivorans</name>
    <dbReference type="NCBI Taxonomy" id="270368"/>
    <lineage>
        <taxon>Bacteria</taxon>
        <taxon>Pseudomonadati</taxon>
        <taxon>Pseudomonadota</taxon>
        <taxon>Betaproteobacteria</taxon>
        <taxon>Burkholderiales</taxon>
        <taxon>Sphaerotilaceae</taxon>
        <taxon>Roseateles</taxon>
    </lineage>
</organism>
<dbReference type="AlphaFoldDB" id="A0A4R6QAA0"/>
<gene>
    <name evidence="6" type="ORF">DES47_11819</name>
</gene>
<evidence type="ECO:0000313" key="7">
    <source>
        <dbReference type="Proteomes" id="UP000295361"/>
    </source>
</evidence>
<feature type="DNA-binding region" description="H-T-H motif" evidence="3">
    <location>
        <begin position="41"/>
        <end position="60"/>
    </location>
</feature>
<dbReference type="SUPFAM" id="SSF48498">
    <property type="entry name" value="Tetracyclin repressor-like, C-terminal domain"/>
    <property type="match status" value="1"/>
</dbReference>
<accession>A0A4R6QAA0</accession>
<dbReference type="Pfam" id="PF00440">
    <property type="entry name" value="TetR_N"/>
    <property type="match status" value="1"/>
</dbReference>